<feature type="chain" id="PRO_5003241207" evidence="2">
    <location>
        <begin position="23"/>
        <end position="281"/>
    </location>
</feature>
<dbReference type="OrthoDB" id="6354937at2759"/>
<feature type="region of interest" description="Disordered" evidence="1">
    <location>
        <begin position="234"/>
        <end position="281"/>
    </location>
</feature>
<keyword evidence="4" id="KW-1185">Reference proteome</keyword>
<dbReference type="AlphaFoldDB" id="E9GQX9"/>
<evidence type="ECO:0000313" key="3">
    <source>
        <dbReference type="EMBL" id="EFX78193.1"/>
    </source>
</evidence>
<feature type="compositionally biased region" description="Polar residues" evidence="1">
    <location>
        <begin position="234"/>
        <end position="252"/>
    </location>
</feature>
<dbReference type="KEGG" id="dpx:DAPPUDRAFT_105475"/>
<name>E9GQX9_DAPPU</name>
<dbReference type="HOGENOM" id="CLU_1062689_0_0_1"/>
<dbReference type="EMBL" id="GL732558">
    <property type="protein sequence ID" value="EFX78193.1"/>
    <property type="molecule type" value="Genomic_DNA"/>
</dbReference>
<gene>
    <name evidence="3" type="ORF">DAPPUDRAFT_105475</name>
</gene>
<keyword evidence="2" id="KW-0732">Signal</keyword>
<organism evidence="3 4">
    <name type="scientific">Daphnia pulex</name>
    <name type="common">Water flea</name>
    <dbReference type="NCBI Taxonomy" id="6669"/>
    <lineage>
        <taxon>Eukaryota</taxon>
        <taxon>Metazoa</taxon>
        <taxon>Ecdysozoa</taxon>
        <taxon>Arthropoda</taxon>
        <taxon>Crustacea</taxon>
        <taxon>Branchiopoda</taxon>
        <taxon>Diplostraca</taxon>
        <taxon>Cladocera</taxon>
        <taxon>Anomopoda</taxon>
        <taxon>Daphniidae</taxon>
        <taxon>Daphnia</taxon>
    </lineage>
</organism>
<sequence length="281" mass="30861">MKNLLLTAGVFVVAFLLAGTDLWPCGTHAASLLNYGDDATLLTIAGENDPSRQKRQFRGAPSTEQENTGFVGRKSRVAPVPSAPFTAEYLEKSRMIFDAHQILYGPLWELQGQFPNNNRDDSADLSKVLNYFKNYQNKNYNLNTLPENLKRNFPGTEQFHQMYHMRNEISHQSYSVACFDSDKKVLIALAKYWDGVTSSGGSWQRSPVTASPGIRNRQTLELAITLALGYSGRPSTSNANNNQCSRPATVTTGSGGGFSQTLNSRRSTPRPSNAGRLSGSG</sequence>
<dbReference type="InParanoid" id="E9GQX9"/>
<evidence type="ECO:0000256" key="2">
    <source>
        <dbReference type="SAM" id="SignalP"/>
    </source>
</evidence>
<proteinExistence type="predicted"/>
<feature type="compositionally biased region" description="Polar residues" evidence="1">
    <location>
        <begin position="259"/>
        <end position="271"/>
    </location>
</feature>
<protein>
    <submittedName>
        <fullName evidence="3">Uncharacterized protein</fullName>
    </submittedName>
</protein>
<accession>E9GQX9</accession>
<dbReference type="Proteomes" id="UP000000305">
    <property type="component" value="Unassembled WGS sequence"/>
</dbReference>
<evidence type="ECO:0000256" key="1">
    <source>
        <dbReference type="SAM" id="MobiDB-lite"/>
    </source>
</evidence>
<evidence type="ECO:0000313" key="4">
    <source>
        <dbReference type="Proteomes" id="UP000000305"/>
    </source>
</evidence>
<feature type="signal peptide" evidence="2">
    <location>
        <begin position="1"/>
        <end position="22"/>
    </location>
</feature>
<feature type="region of interest" description="Disordered" evidence="1">
    <location>
        <begin position="50"/>
        <end position="73"/>
    </location>
</feature>
<dbReference type="PhylomeDB" id="E9GQX9"/>
<reference evidence="3 4" key="1">
    <citation type="journal article" date="2011" name="Science">
        <title>The ecoresponsive genome of Daphnia pulex.</title>
        <authorList>
            <person name="Colbourne J.K."/>
            <person name="Pfrender M.E."/>
            <person name="Gilbert D."/>
            <person name="Thomas W.K."/>
            <person name="Tucker A."/>
            <person name="Oakley T.H."/>
            <person name="Tokishita S."/>
            <person name="Aerts A."/>
            <person name="Arnold G.J."/>
            <person name="Basu M.K."/>
            <person name="Bauer D.J."/>
            <person name="Caceres C.E."/>
            <person name="Carmel L."/>
            <person name="Casola C."/>
            <person name="Choi J.H."/>
            <person name="Detter J.C."/>
            <person name="Dong Q."/>
            <person name="Dusheyko S."/>
            <person name="Eads B.D."/>
            <person name="Frohlich T."/>
            <person name="Geiler-Samerotte K.A."/>
            <person name="Gerlach D."/>
            <person name="Hatcher P."/>
            <person name="Jogdeo S."/>
            <person name="Krijgsveld J."/>
            <person name="Kriventseva E.V."/>
            <person name="Kultz D."/>
            <person name="Laforsch C."/>
            <person name="Lindquist E."/>
            <person name="Lopez J."/>
            <person name="Manak J.R."/>
            <person name="Muller J."/>
            <person name="Pangilinan J."/>
            <person name="Patwardhan R.P."/>
            <person name="Pitluck S."/>
            <person name="Pritham E.J."/>
            <person name="Rechtsteiner A."/>
            <person name="Rho M."/>
            <person name="Rogozin I.B."/>
            <person name="Sakarya O."/>
            <person name="Salamov A."/>
            <person name="Schaack S."/>
            <person name="Shapiro H."/>
            <person name="Shiga Y."/>
            <person name="Skalitzky C."/>
            <person name="Smith Z."/>
            <person name="Souvorov A."/>
            <person name="Sung W."/>
            <person name="Tang Z."/>
            <person name="Tsuchiya D."/>
            <person name="Tu H."/>
            <person name="Vos H."/>
            <person name="Wang M."/>
            <person name="Wolf Y.I."/>
            <person name="Yamagata H."/>
            <person name="Yamada T."/>
            <person name="Ye Y."/>
            <person name="Shaw J.R."/>
            <person name="Andrews J."/>
            <person name="Crease T.J."/>
            <person name="Tang H."/>
            <person name="Lucas S.M."/>
            <person name="Robertson H.M."/>
            <person name="Bork P."/>
            <person name="Koonin E.V."/>
            <person name="Zdobnov E.M."/>
            <person name="Grigoriev I.V."/>
            <person name="Lynch M."/>
            <person name="Boore J.L."/>
        </authorList>
    </citation>
    <scope>NUCLEOTIDE SEQUENCE [LARGE SCALE GENOMIC DNA]</scope>
</reference>